<dbReference type="EMBL" id="CP060731">
    <property type="protein sequence ID" value="QNN76323.1"/>
    <property type="molecule type" value="Genomic_DNA"/>
</dbReference>
<dbReference type="GeneID" id="81471318"/>
<reference evidence="1 2" key="1">
    <citation type="submission" date="2020-08" db="EMBL/GenBank/DDBJ databases">
        <title>Streptomycin Non-resistant strain, P. mexicana.</title>
        <authorList>
            <person name="Ganesh-Kumar S."/>
            <person name="Zhe T."/>
            <person name="Yu Z."/>
            <person name="Min Y."/>
        </authorList>
    </citation>
    <scope>NUCLEOTIDE SEQUENCE [LARGE SCALE GENOMIC DNA]</scope>
    <source>
        <strain evidence="1 2">GTZY2</strain>
    </source>
</reference>
<evidence type="ECO:0000313" key="2">
    <source>
        <dbReference type="Proteomes" id="UP000515838"/>
    </source>
</evidence>
<dbReference type="Proteomes" id="UP000515838">
    <property type="component" value="Chromosome"/>
</dbReference>
<dbReference type="RefSeq" id="WP_187572150.1">
    <property type="nucleotide sequence ID" value="NZ_CP060731.1"/>
</dbReference>
<name>A0A7G9T898_PSEMX</name>
<gene>
    <name evidence="1" type="ORF">IAE60_10085</name>
</gene>
<protein>
    <submittedName>
        <fullName evidence="1">Uncharacterized protein</fullName>
    </submittedName>
</protein>
<dbReference type="AlphaFoldDB" id="A0A7G9T898"/>
<evidence type="ECO:0000313" key="1">
    <source>
        <dbReference type="EMBL" id="QNN76323.1"/>
    </source>
</evidence>
<organism evidence="1 2">
    <name type="scientific">Pseudoxanthomonas mexicana</name>
    <dbReference type="NCBI Taxonomy" id="128785"/>
    <lineage>
        <taxon>Bacteria</taxon>
        <taxon>Pseudomonadati</taxon>
        <taxon>Pseudomonadota</taxon>
        <taxon>Gammaproteobacteria</taxon>
        <taxon>Lysobacterales</taxon>
        <taxon>Lysobacteraceae</taxon>
        <taxon>Pseudoxanthomonas</taxon>
    </lineage>
</organism>
<accession>A0A7G9T898</accession>
<sequence>MIDPATLHRRARRVLPEKIGTDAVIVEAMDDATLTMLLFPLAHRRRGCLLFRLSSQTIAALVARTAGYLQDARQAREGLGRWTRPLTYTAWRSQGQGASQRFDARSDDGRAALCLLPAAACAVYVWDDRGLQHTDLFPAPR</sequence>
<proteinExistence type="predicted"/>